<accession>A0ABR2HFY8</accession>
<evidence type="ECO:0008006" key="4">
    <source>
        <dbReference type="Google" id="ProtNLM"/>
    </source>
</evidence>
<organism evidence="2 3">
    <name type="scientific">Tritrichomonas musculus</name>
    <dbReference type="NCBI Taxonomy" id="1915356"/>
    <lineage>
        <taxon>Eukaryota</taxon>
        <taxon>Metamonada</taxon>
        <taxon>Parabasalia</taxon>
        <taxon>Tritrichomonadida</taxon>
        <taxon>Tritrichomonadidae</taxon>
        <taxon>Tritrichomonas</taxon>
    </lineage>
</organism>
<dbReference type="InterPro" id="IPR026704">
    <property type="entry name" value="KATNIP"/>
</dbReference>
<dbReference type="PANTHER" id="PTHR21534">
    <property type="entry name" value="KATANIN-INTERACTING PROTEIN"/>
    <property type="match status" value="1"/>
</dbReference>
<protein>
    <recommendedName>
        <fullName evidence="4">KATNIP domain-containing protein</fullName>
    </recommendedName>
</protein>
<name>A0ABR2HFY8_9EUKA</name>
<gene>
    <name evidence="2" type="ORF">M9Y10_020359</name>
</gene>
<evidence type="ECO:0000256" key="1">
    <source>
        <dbReference type="SAM" id="MobiDB-lite"/>
    </source>
</evidence>
<dbReference type="PANTHER" id="PTHR21534:SF0">
    <property type="entry name" value="KATANIN-INTERACTING PROTEIN"/>
    <property type="match status" value="1"/>
</dbReference>
<evidence type="ECO:0000313" key="3">
    <source>
        <dbReference type="Proteomes" id="UP001470230"/>
    </source>
</evidence>
<dbReference type="EMBL" id="JAPFFF010000029">
    <property type="protein sequence ID" value="KAK8846349.1"/>
    <property type="molecule type" value="Genomic_DNA"/>
</dbReference>
<reference evidence="2 3" key="1">
    <citation type="submission" date="2024-04" db="EMBL/GenBank/DDBJ databases">
        <title>Tritrichomonas musculus Genome.</title>
        <authorList>
            <person name="Alves-Ferreira E."/>
            <person name="Grigg M."/>
            <person name="Lorenzi H."/>
            <person name="Galac M."/>
        </authorList>
    </citation>
    <scope>NUCLEOTIDE SEQUENCE [LARGE SCALE GENOMIC DNA]</scope>
    <source>
        <strain evidence="2 3">EAF2021</strain>
    </source>
</reference>
<comment type="caution">
    <text evidence="2">The sequence shown here is derived from an EMBL/GenBank/DDBJ whole genome shotgun (WGS) entry which is preliminary data.</text>
</comment>
<sequence length="443" mass="50494">MSSNSHHLPIPPINKPKKIYSPSKSGSLIMKPQKGFIKSSTSLSKMPVLQRGQIMQTKPQSSRNSSVNNKHTSSLINIKSESQKTNSNEIRIRVFSNYGNPSFISCSEIDIINQERQKVQILSIKLEPKRNAVDEMINNSRKRQGIPKSRSANNLNNLFDFSKLTNGSVMEGDEYDYWHAAWPPEFPMKYVDIVINVKSKSLIDSLRIWPNKNDTTQNFKHISVFLDQHLLFDNEIENEFGLVIPLQKFDSQGNSRIIGFLEEINHVTDDYGIIPVKAITKIEIDFLQSYSCSDQFGLQMIKFYNSDGDPIDVPTKGLIECINCGDESTKTINSVFSTKELDPTFKWICELNNDSKILVKFLEATIISAIMFITLPESFSHVDLAIKQVRIKSNGINTWCGKIDRGDNNLENARARTNIIFLYDNLNIKEKIFEDAYKSAYNK</sequence>
<keyword evidence="3" id="KW-1185">Reference proteome</keyword>
<proteinExistence type="predicted"/>
<evidence type="ECO:0000313" key="2">
    <source>
        <dbReference type="EMBL" id="KAK8846349.1"/>
    </source>
</evidence>
<feature type="region of interest" description="Disordered" evidence="1">
    <location>
        <begin position="1"/>
        <end position="27"/>
    </location>
</feature>
<dbReference type="Proteomes" id="UP001470230">
    <property type="component" value="Unassembled WGS sequence"/>
</dbReference>